<dbReference type="InterPro" id="IPR026040">
    <property type="entry name" value="HyI-like"/>
</dbReference>
<sequence length="271" mass="30998">METSTIEKIKPLKFSASLSFLFPEVLGIPKRYAAAKASGFQGVECTTHIYDYALPELIAAQESTKLKQVQMNFFCGQNNGIAAVPKRNEEFKQCLELSIQYCNALKCKRLHIMAGKYPEGVEITEETKSTFTETFIENLTYASQRLESERIMILIEPLSNVENYFLTSTSQAVAILKKMNLPNVKLQLDLYHHQKTDGNAIQAVIDYFPFIGHIQIAQFPDRNEPDSPGDINYPEVFRLLVHLGYTGWIGCEYIPKDPQTSYNWLQQYLFR</sequence>
<evidence type="ECO:0000256" key="7">
    <source>
        <dbReference type="PIRNR" id="PIRNR006241"/>
    </source>
</evidence>
<dbReference type="KEGG" id="hmg:100206937"/>
<evidence type="ECO:0000256" key="4">
    <source>
        <dbReference type="ARBA" id="ARBA00012570"/>
    </source>
</evidence>
<dbReference type="GO" id="GO:0046487">
    <property type="term" value="P:glyoxylate metabolic process"/>
    <property type="evidence" value="ECO:0007669"/>
    <property type="project" value="TreeGrafter"/>
</dbReference>
<dbReference type="PIRSF" id="PIRSF006241">
    <property type="entry name" value="HyI"/>
    <property type="match status" value="1"/>
</dbReference>
<feature type="active site" description="Proton donor/acceptor" evidence="8">
    <location>
        <position position="252"/>
    </location>
</feature>
<proteinExistence type="evidence at transcript level"/>
<dbReference type="EMBL" id="HAAD01003412">
    <property type="protein sequence ID" value="CDG69644.1"/>
    <property type="molecule type" value="mRNA"/>
</dbReference>
<dbReference type="InterPro" id="IPR013022">
    <property type="entry name" value="Xyl_isomerase-like_TIM-brl"/>
</dbReference>
<evidence type="ECO:0000256" key="6">
    <source>
        <dbReference type="ARBA" id="ARBA00023235"/>
    </source>
</evidence>
<keyword evidence="10" id="KW-0670">Pyruvate</keyword>
<dbReference type="PANTHER" id="PTHR43489">
    <property type="entry name" value="ISOMERASE"/>
    <property type="match status" value="1"/>
</dbReference>
<evidence type="ECO:0000259" key="9">
    <source>
        <dbReference type="Pfam" id="PF01261"/>
    </source>
</evidence>
<dbReference type="OMA" id="CEYRPRA"/>
<dbReference type="OrthoDB" id="4214675at2759"/>
<name>T2MBX7_HYDVU</name>
<protein>
    <recommendedName>
        <fullName evidence="5 7">Putative hydroxypyruvate isomerase</fullName>
        <ecNumber evidence="4 7">5.3.1.22</ecNumber>
    </recommendedName>
</protein>
<dbReference type="InterPro" id="IPR036237">
    <property type="entry name" value="Xyl_isomerase-like_sf"/>
</dbReference>
<dbReference type="InterPro" id="IPR050417">
    <property type="entry name" value="Sugar_Epim/Isomerase"/>
</dbReference>
<evidence type="ECO:0000313" key="10">
    <source>
        <dbReference type="EMBL" id="CDG69644.1"/>
    </source>
</evidence>
<reference evidence="10" key="1">
    <citation type="journal article" date="2013" name="Genome Biol. Evol.">
        <title>Punctuated emergences of genetic and phenotypic innovations in eumetazoan, bilaterian, euteleostome, and hominidae ancestors.</title>
        <authorList>
            <person name="Wenger Y."/>
            <person name="Galliot B."/>
        </authorList>
    </citation>
    <scope>NUCLEOTIDE SEQUENCE</scope>
    <source>
        <tissue evidence="10">Whole animals</tissue>
    </source>
</reference>
<dbReference type="PANTHER" id="PTHR43489:SF6">
    <property type="entry name" value="HYDROXYPYRUVATE ISOMERASE-RELATED"/>
    <property type="match status" value="1"/>
</dbReference>
<accession>T2MBX7</accession>
<dbReference type="GO" id="GO:0008903">
    <property type="term" value="F:hydroxypyruvate isomerase activity"/>
    <property type="evidence" value="ECO:0007669"/>
    <property type="project" value="UniProtKB-EC"/>
</dbReference>
<dbReference type="EC" id="5.3.1.22" evidence="4 7"/>
<dbReference type="Pfam" id="PF01261">
    <property type="entry name" value="AP_endonuc_2"/>
    <property type="match status" value="1"/>
</dbReference>
<comment type="catalytic activity">
    <reaction evidence="1 7">
        <text>3-hydroxypyruvate = 2-hydroxy-3-oxopropanoate</text>
        <dbReference type="Rhea" id="RHEA:11952"/>
        <dbReference type="ChEBI" id="CHEBI:17180"/>
        <dbReference type="ChEBI" id="CHEBI:57978"/>
        <dbReference type="EC" id="5.3.1.22"/>
    </reaction>
</comment>
<comment type="similarity">
    <text evidence="3 7">Belongs to the hyi family.</text>
</comment>
<organism evidence="10">
    <name type="scientific">Hydra vulgaris</name>
    <name type="common">Hydra</name>
    <name type="synonym">Hydra attenuata</name>
    <dbReference type="NCBI Taxonomy" id="6087"/>
    <lineage>
        <taxon>Eukaryota</taxon>
        <taxon>Metazoa</taxon>
        <taxon>Cnidaria</taxon>
        <taxon>Hydrozoa</taxon>
        <taxon>Hydroidolina</taxon>
        <taxon>Anthoathecata</taxon>
        <taxon>Aplanulata</taxon>
        <taxon>Hydridae</taxon>
        <taxon>Hydra</taxon>
    </lineage>
</organism>
<evidence type="ECO:0000256" key="1">
    <source>
        <dbReference type="ARBA" id="ARBA00000476"/>
    </source>
</evidence>
<dbReference type="SUPFAM" id="SSF51658">
    <property type="entry name" value="Xylose isomerase-like"/>
    <property type="match status" value="1"/>
</dbReference>
<feature type="domain" description="Xylose isomerase-like TIM barrel" evidence="9">
    <location>
        <begin position="33"/>
        <end position="265"/>
    </location>
</feature>
<evidence type="ECO:0000256" key="5">
    <source>
        <dbReference type="ARBA" id="ARBA00017985"/>
    </source>
</evidence>
<comment type="function">
    <text evidence="2 7">Catalyzes the reversible isomerization between hydroxypyruvate and 2-hydroxy-3-oxopropanoate (also termed tartronate semialdehyde).</text>
</comment>
<gene>
    <name evidence="10" type="primary">HYI</name>
</gene>
<dbReference type="Gene3D" id="3.20.20.150">
    <property type="entry name" value="Divalent-metal-dependent TIM barrel enzymes"/>
    <property type="match status" value="1"/>
</dbReference>
<evidence type="ECO:0000256" key="3">
    <source>
        <dbReference type="ARBA" id="ARBA00005962"/>
    </source>
</evidence>
<feature type="active site" description="Proton donor/acceptor" evidence="8">
    <location>
        <position position="156"/>
    </location>
</feature>
<keyword evidence="6 7" id="KW-0413">Isomerase</keyword>
<evidence type="ECO:0000256" key="8">
    <source>
        <dbReference type="PIRSR" id="PIRSR006241-50"/>
    </source>
</evidence>
<evidence type="ECO:0000256" key="2">
    <source>
        <dbReference type="ARBA" id="ARBA00002968"/>
    </source>
</evidence>
<dbReference type="AlphaFoldDB" id="T2MBX7"/>